<organism evidence="1 2">
    <name type="scientific">Pleuronectes platessa</name>
    <name type="common">European plaice</name>
    <dbReference type="NCBI Taxonomy" id="8262"/>
    <lineage>
        <taxon>Eukaryota</taxon>
        <taxon>Metazoa</taxon>
        <taxon>Chordata</taxon>
        <taxon>Craniata</taxon>
        <taxon>Vertebrata</taxon>
        <taxon>Euteleostomi</taxon>
        <taxon>Actinopterygii</taxon>
        <taxon>Neopterygii</taxon>
        <taxon>Teleostei</taxon>
        <taxon>Neoteleostei</taxon>
        <taxon>Acanthomorphata</taxon>
        <taxon>Carangaria</taxon>
        <taxon>Pleuronectiformes</taxon>
        <taxon>Pleuronectoidei</taxon>
        <taxon>Pleuronectidae</taxon>
        <taxon>Pleuronectes</taxon>
    </lineage>
</organism>
<name>A0A9N7U3V7_PLEPL</name>
<gene>
    <name evidence="1" type="ORF">PLEPLA_LOCUS12187</name>
</gene>
<dbReference type="AlphaFoldDB" id="A0A9N7U3V7"/>
<reference evidence="1" key="1">
    <citation type="submission" date="2020-03" db="EMBL/GenBank/DDBJ databases">
        <authorList>
            <person name="Weist P."/>
        </authorList>
    </citation>
    <scope>NUCLEOTIDE SEQUENCE</scope>
</reference>
<protein>
    <submittedName>
        <fullName evidence="1">Uncharacterized protein</fullName>
    </submittedName>
</protein>
<accession>A0A9N7U3V7</accession>
<proteinExistence type="predicted"/>
<evidence type="ECO:0000313" key="1">
    <source>
        <dbReference type="EMBL" id="CAB1424265.1"/>
    </source>
</evidence>
<dbReference type="Proteomes" id="UP001153269">
    <property type="component" value="Unassembled WGS sequence"/>
</dbReference>
<dbReference type="EMBL" id="CADEAL010000718">
    <property type="protein sequence ID" value="CAB1424265.1"/>
    <property type="molecule type" value="Genomic_DNA"/>
</dbReference>
<evidence type="ECO:0000313" key="2">
    <source>
        <dbReference type="Proteomes" id="UP001153269"/>
    </source>
</evidence>
<keyword evidence="2" id="KW-1185">Reference proteome</keyword>
<sequence>MLFDRNFNYDRIATTELSIRHSGPEPIPAYVGFNLLGDIEDEACLKNEGAEQVRSDNIWLNFGGMPIMCHAQGWTEGWNSLTTADRPSRTGTVCDEATQGIKCGELEATVFEIQRDADETSHQSEVNVGLRITEVKT</sequence>
<comment type="caution">
    <text evidence="1">The sequence shown here is derived from an EMBL/GenBank/DDBJ whole genome shotgun (WGS) entry which is preliminary data.</text>
</comment>